<reference evidence="2" key="1">
    <citation type="submission" date="2023-04" db="EMBL/GenBank/DDBJ databases">
        <authorList>
            <person name="Li W."/>
        </authorList>
    </citation>
    <scope>NUCLEOTIDE SEQUENCE</scope>
    <source>
        <strain evidence="2">QITACRE101</strain>
    </source>
</reference>
<dbReference type="EMBL" id="JARVQW010000010">
    <property type="protein sequence ID" value="MDH2307150.1"/>
    <property type="molecule type" value="Genomic_DNA"/>
</dbReference>
<name>A0AB35LGA1_PRORE</name>
<feature type="chain" id="PRO_5044311519" description="Fimbrial protein" evidence="1">
    <location>
        <begin position="30"/>
        <end position="389"/>
    </location>
</feature>
<feature type="signal peptide" evidence="1">
    <location>
        <begin position="1"/>
        <end position="29"/>
    </location>
</feature>
<evidence type="ECO:0008006" key="4">
    <source>
        <dbReference type="Google" id="ProtNLM"/>
    </source>
</evidence>
<dbReference type="PROSITE" id="PS51257">
    <property type="entry name" value="PROKAR_LIPOPROTEIN"/>
    <property type="match status" value="1"/>
</dbReference>
<accession>A0AB35LGA1</accession>
<evidence type="ECO:0000256" key="1">
    <source>
        <dbReference type="SAM" id="SignalP"/>
    </source>
</evidence>
<dbReference type="AlphaFoldDB" id="A0AB35LGA1"/>
<proteinExistence type="predicted"/>
<evidence type="ECO:0000313" key="3">
    <source>
        <dbReference type="Proteomes" id="UP001162044"/>
    </source>
</evidence>
<organism evidence="2 3">
    <name type="scientific">Providencia rettgeri</name>
    <dbReference type="NCBI Taxonomy" id="587"/>
    <lineage>
        <taxon>Bacteria</taxon>
        <taxon>Pseudomonadati</taxon>
        <taxon>Pseudomonadota</taxon>
        <taxon>Gammaproteobacteria</taxon>
        <taxon>Enterobacterales</taxon>
        <taxon>Morganellaceae</taxon>
        <taxon>Providencia</taxon>
    </lineage>
</organism>
<evidence type="ECO:0000313" key="2">
    <source>
        <dbReference type="EMBL" id="MDH2307150.1"/>
    </source>
</evidence>
<reference evidence="2" key="2">
    <citation type="submission" date="2023-10" db="EMBL/GenBank/DDBJ databases">
        <title>Analysis of Resistance Genes of Carbapenem-resistant Providencia rettgeri.</title>
        <authorList>
            <person name="Liu M."/>
        </authorList>
    </citation>
    <scope>NUCLEOTIDE SEQUENCE</scope>
    <source>
        <strain evidence="2">QITACRE101</strain>
    </source>
</reference>
<gene>
    <name evidence="2" type="ORF">QDQ51_17205</name>
</gene>
<comment type="caution">
    <text evidence="2">The sequence shown here is derived from an EMBL/GenBank/DDBJ whole genome shotgun (WGS) entry which is preliminary data.</text>
</comment>
<keyword evidence="1" id="KW-0732">Signal</keyword>
<sequence length="389" mass="41055">MKSARNFFFSFFCHVLFLTSCLHISVSSAATYTVKAGAFQPLDVGDTWTTSIPAKNFAKYESAGPNMVGFTGSVDSTGLCSGTVNKWSTDTYSIYPVVSLDGYYGIKIAEGVILVPMNLNVTASGGFANSVTGNETDIKKYNSSVSTNGKGLRNNVGTKSNPTLWCSILQDIGEPYRWVRIEGGSGTSTGSVSWGIYASSTAAAGTYTIPKLFIGQGLINDSGTVQYTASTLQGSSITVRRPLACQIVSPTSIDFGTVNITGKSADQLLATQSKDLEINCASDTVDAVADMTLAFSGQFPEGNYWGRLSVTNSDSQVMGYIRGRYINASGSCAPDTVNEVGFNGTSGTKTIKGVQNGITKVPMTWSLCSNGASLLGRGNAQATININWD</sequence>
<dbReference type="Proteomes" id="UP001162044">
    <property type="component" value="Unassembled WGS sequence"/>
</dbReference>
<protein>
    <recommendedName>
        <fullName evidence="4">Fimbrial protein</fullName>
    </recommendedName>
</protein>
<dbReference type="RefSeq" id="WP_213637280.1">
    <property type="nucleotide sequence ID" value="NZ_JAFHHS010000100.1"/>
</dbReference>